<dbReference type="InterPro" id="IPR001810">
    <property type="entry name" value="F-box_dom"/>
</dbReference>
<dbReference type="PROSITE" id="PS50181">
    <property type="entry name" value="FBOX"/>
    <property type="match status" value="2"/>
</dbReference>
<dbReference type="InterPro" id="IPR036047">
    <property type="entry name" value="F-box-like_dom_sf"/>
</dbReference>
<reference evidence="2 3" key="1">
    <citation type="journal article" date="2019" name="Genome Biol. Evol.">
        <title>Insights into the evolution of the New World diploid cottons (Gossypium, subgenus Houzingenia) based on genome sequencing.</title>
        <authorList>
            <person name="Grover C.E."/>
            <person name="Arick M.A. 2nd"/>
            <person name="Thrash A."/>
            <person name="Conover J.L."/>
            <person name="Sanders W.S."/>
            <person name="Peterson D.G."/>
            <person name="Frelichowski J.E."/>
            <person name="Scheffler J.A."/>
            <person name="Scheffler B.E."/>
            <person name="Wendel J.F."/>
        </authorList>
    </citation>
    <scope>NUCLEOTIDE SEQUENCE [LARGE SCALE GENOMIC DNA]</scope>
    <source>
        <strain evidence="2">185</strain>
        <tissue evidence="2">Leaf</tissue>
    </source>
</reference>
<accession>A0A7J8XI47</accession>
<gene>
    <name evidence="2" type="ORF">Goari_014033</name>
</gene>
<dbReference type="Gene3D" id="1.20.1280.50">
    <property type="match status" value="2"/>
</dbReference>
<dbReference type="EMBL" id="JABFAA010000007">
    <property type="protein sequence ID" value="MBA0686429.1"/>
    <property type="molecule type" value="Genomic_DNA"/>
</dbReference>
<sequence length="926" mass="106067">MEESTMKEGKLMKKGKATANMMDRLPQEVVVDILSRLPLPSLLNSKLVCRGWRTLIRDPFFISKHLSNLAEAGNDPSFILESNWPIPDQRHFIDFFDHSEGKVIFKKLPSSPMPMYLVDSCNGLLCMHDTSRSVYICNPFTRLYIELPKLIKYPTLVGNLGLGFHQKTKEYKVIQIVFRRKLRRVDSSTTSTTSSESEVQILTIGSPSWRDLGTIPYRFIHLKTKALVNGRLHWLSKPNRYTTASLLVSFDLETEQFQEVPKPDCCGSERCLRHLMVVRGCLSAGAFHENDERVEIWVMKEYGAKESWIKELSIGRYMPLTLTQQEGRHFIYSKRNLFVRVLCVLKNGEILLEYKSRALVIYNPQHETFKEFTFPEMPPCIKVQVKLCSGTFALIAQTRLLHLHLQNMSKLVKTSEQQTSNMMEKLPQEIILGILSRLPPTSLLQSMLVCRAWRRLIRDPLLVATHFSHMADKDGPSFIFQSNRPSSSYQLFFIDFSDFHSQGKVMFKKLPDLMSIYLVDSCNGLLCMRDARWIYICNPFTRVYLQLPKLVNYPAQVGHIAFGFHQTTKQYKVIQVVYLRQLVLLGGRIDVATSTLVQSQVHVLTIGDPSWRHIGTLPYDLTRPMPKALVNGRLHWLSKPNNDTTASILISFDLETEQFQEVAKPDCCGSNRCFHHLMVLRGFLSAGAYHDNDELEVWVMKEYGIKESWIKEFTIGNHLPPTLQQNDLLHFNMAKARFPNSSVRVLCILRNDEILLEYLNRVVVVFDPRHGTFKELTFDAMPHWYKIVVHVGSLNWIHIPSSEHAKSGMCFSLNTGGAVNSVSGFFAAGGVIHDGKGNWVLGYNRFLGKCSVAIVELWGILDDLLILQNQGYNEVAIHSDNLEIVIAEEEKRSLRYVLREANKTADALAKMTFPNDEVLHMFDDLL</sequence>
<dbReference type="Pfam" id="PF08268">
    <property type="entry name" value="FBA_3"/>
    <property type="match status" value="2"/>
</dbReference>
<dbReference type="InterPro" id="IPR017451">
    <property type="entry name" value="F-box-assoc_interact_dom"/>
</dbReference>
<evidence type="ECO:0000313" key="3">
    <source>
        <dbReference type="Proteomes" id="UP000593577"/>
    </source>
</evidence>
<dbReference type="InterPro" id="IPR044730">
    <property type="entry name" value="RNase_H-like_dom_plant"/>
</dbReference>
<dbReference type="AlphaFoldDB" id="A0A7J8XI47"/>
<dbReference type="Pfam" id="PF12937">
    <property type="entry name" value="F-box-like"/>
    <property type="match status" value="2"/>
</dbReference>
<organism evidence="2 3">
    <name type="scientific">Gossypium aridum</name>
    <name type="common">American cotton</name>
    <name type="synonym">Erioxylum aridum</name>
    <dbReference type="NCBI Taxonomy" id="34290"/>
    <lineage>
        <taxon>Eukaryota</taxon>
        <taxon>Viridiplantae</taxon>
        <taxon>Streptophyta</taxon>
        <taxon>Embryophyta</taxon>
        <taxon>Tracheophyta</taxon>
        <taxon>Spermatophyta</taxon>
        <taxon>Magnoliopsida</taxon>
        <taxon>eudicotyledons</taxon>
        <taxon>Gunneridae</taxon>
        <taxon>Pentapetalae</taxon>
        <taxon>rosids</taxon>
        <taxon>malvids</taxon>
        <taxon>Malvales</taxon>
        <taxon>Malvaceae</taxon>
        <taxon>Malvoideae</taxon>
        <taxon>Gossypium</taxon>
    </lineage>
</organism>
<dbReference type="GO" id="GO:0003676">
    <property type="term" value="F:nucleic acid binding"/>
    <property type="evidence" value="ECO:0007669"/>
    <property type="project" value="InterPro"/>
</dbReference>
<dbReference type="SMART" id="SM00256">
    <property type="entry name" value="FBOX"/>
    <property type="match status" value="2"/>
</dbReference>
<evidence type="ECO:0000259" key="1">
    <source>
        <dbReference type="PROSITE" id="PS50181"/>
    </source>
</evidence>
<dbReference type="SUPFAM" id="SSF81383">
    <property type="entry name" value="F-box domain"/>
    <property type="match status" value="2"/>
</dbReference>
<dbReference type="PANTHER" id="PTHR31672">
    <property type="entry name" value="BNACNNG10540D PROTEIN"/>
    <property type="match status" value="1"/>
</dbReference>
<protein>
    <recommendedName>
        <fullName evidence="1">F-box domain-containing protein</fullName>
    </recommendedName>
</protein>
<feature type="domain" description="F-box" evidence="1">
    <location>
        <begin position="420"/>
        <end position="470"/>
    </location>
</feature>
<dbReference type="GO" id="GO:0004523">
    <property type="term" value="F:RNA-DNA hybrid ribonuclease activity"/>
    <property type="evidence" value="ECO:0007669"/>
    <property type="project" value="InterPro"/>
</dbReference>
<dbReference type="Proteomes" id="UP000593577">
    <property type="component" value="Unassembled WGS sequence"/>
</dbReference>
<dbReference type="CDD" id="cd06222">
    <property type="entry name" value="RNase_H_like"/>
    <property type="match status" value="1"/>
</dbReference>
<dbReference type="InterPro" id="IPR013187">
    <property type="entry name" value="F-box-assoc_dom_typ3"/>
</dbReference>
<dbReference type="InterPro" id="IPR002156">
    <property type="entry name" value="RNaseH_domain"/>
</dbReference>
<dbReference type="InterPro" id="IPR050796">
    <property type="entry name" value="SCF_F-box_component"/>
</dbReference>
<dbReference type="NCBIfam" id="TIGR01640">
    <property type="entry name" value="F_box_assoc_1"/>
    <property type="match status" value="2"/>
</dbReference>
<dbReference type="Pfam" id="PF13456">
    <property type="entry name" value="RVT_3"/>
    <property type="match status" value="1"/>
</dbReference>
<dbReference type="PANTHER" id="PTHR31672:SF2">
    <property type="entry name" value="F-BOX DOMAIN-CONTAINING PROTEIN"/>
    <property type="match status" value="1"/>
</dbReference>
<comment type="caution">
    <text evidence="2">The sequence shown here is derived from an EMBL/GenBank/DDBJ whole genome shotgun (WGS) entry which is preliminary data.</text>
</comment>
<proteinExistence type="predicted"/>
<keyword evidence="3" id="KW-1185">Reference proteome</keyword>
<feature type="domain" description="F-box" evidence="1">
    <location>
        <begin position="19"/>
        <end position="69"/>
    </location>
</feature>
<name>A0A7J8XI47_GOSAI</name>
<evidence type="ECO:0000313" key="2">
    <source>
        <dbReference type="EMBL" id="MBA0686429.1"/>
    </source>
</evidence>